<evidence type="ECO:0000259" key="3">
    <source>
        <dbReference type="Pfam" id="PF00149"/>
    </source>
</evidence>
<proteinExistence type="predicted"/>
<sequence>MLLTSALTLGGLCLLSKGYWNTFHPKVKHIHLQTKQNLGACPLSILHLTDIHIEKLSVTPEKVVQIAGSDTYDLIALTGDYLDKVKSIERFVHFLKRICRLRSRYGIYAVWGNHDWVIGPHLPRLKKEMEALGVKVLCNETVTIGHDEGQVHIIGIDDHHSGHSDIEQAFQGVSEDGFRLVLTHDPLIVKHMPYRFDYLLCGHLHSGQIYYPLPIHSLTWGIKPFRKHLCGLHYCEQGPYYISGGLGQTGANLRIGCRPEITIHHIEQVSSEKQAIEARRAACAG</sequence>
<dbReference type="Gene3D" id="3.60.21.10">
    <property type="match status" value="1"/>
</dbReference>
<evidence type="ECO:0000313" key="5">
    <source>
        <dbReference type="Proteomes" id="UP001232445"/>
    </source>
</evidence>
<name>A0ABU0CN49_9BACI</name>
<feature type="domain" description="Calcineurin-like phosphoesterase" evidence="3">
    <location>
        <begin position="44"/>
        <end position="206"/>
    </location>
</feature>
<dbReference type="InterPro" id="IPR004843">
    <property type="entry name" value="Calcineurin-like_PHP"/>
</dbReference>
<dbReference type="PANTHER" id="PTHR31302:SF31">
    <property type="entry name" value="PHOSPHODIESTERASE YAEI"/>
    <property type="match status" value="1"/>
</dbReference>
<dbReference type="SUPFAM" id="SSF56300">
    <property type="entry name" value="Metallo-dependent phosphatases"/>
    <property type="match status" value="1"/>
</dbReference>
<keyword evidence="5" id="KW-1185">Reference proteome</keyword>
<dbReference type="RefSeq" id="WP_307335277.1">
    <property type="nucleotide sequence ID" value="NZ_JAUSUQ010000002.1"/>
</dbReference>
<accession>A0ABU0CN49</accession>
<gene>
    <name evidence="4" type="ORF">J2S00_000619</name>
</gene>
<dbReference type="EMBL" id="JAUSUQ010000002">
    <property type="protein sequence ID" value="MDQ0337836.1"/>
    <property type="molecule type" value="Genomic_DNA"/>
</dbReference>
<protein>
    <submittedName>
        <fullName evidence="4">MPP superfamily phosphohydrolase</fullName>
    </submittedName>
</protein>
<dbReference type="Pfam" id="PF00149">
    <property type="entry name" value="Metallophos"/>
    <property type="match status" value="1"/>
</dbReference>
<comment type="caution">
    <text evidence="4">The sequence shown here is derived from an EMBL/GenBank/DDBJ whole genome shotgun (WGS) entry which is preliminary data.</text>
</comment>
<dbReference type="InterPro" id="IPR051158">
    <property type="entry name" value="Metallophosphoesterase_sf"/>
</dbReference>
<dbReference type="PANTHER" id="PTHR31302">
    <property type="entry name" value="TRANSMEMBRANE PROTEIN WITH METALLOPHOSPHOESTERASE DOMAIN-RELATED"/>
    <property type="match status" value="1"/>
</dbReference>
<keyword evidence="1" id="KW-0479">Metal-binding</keyword>
<evidence type="ECO:0000256" key="2">
    <source>
        <dbReference type="ARBA" id="ARBA00022801"/>
    </source>
</evidence>
<evidence type="ECO:0000256" key="1">
    <source>
        <dbReference type="ARBA" id="ARBA00022723"/>
    </source>
</evidence>
<keyword evidence="2" id="KW-0378">Hydrolase</keyword>
<dbReference type="InterPro" id="IPR029052">
    <property type="entry name" value="Metallo-depent_PP-like"/>
</dbReference>
<reference evidence="4 5" key="1">
    <citation type="submission" date="2023-07" db="EMBL/GenBank/DDBJ databases">
        <title>Genomic Encyclopedia of Type Strains, Phase IV (KMG-IV): sequencing the most valuable type-strain genomes for metagenomic binning, comparative biology and taxonomic classification.</title>
        <authorList>
            <person name="Goeker M."/>
        </authorList>
    </citation>
    <scope>NUCLEOTIDE SEQUENCE [LARGE SCALE GENOMIC DNA]</scope>
    <source>
        <strain evidence="4 5">DSM 17740</strain>
    </source>
</reference>
<organism evidence="4 5">
    <name type="scientific">Caldalkalibacillus uzonensis</name>
    <dbReference type="NCBI Taxonomy" id="353224"/>
    <lineage>
        <taxon>Bacteria</taxon>
        <taxon>Bacillati</taxon>
        <taxon>Bacillota</taxon>
        <taxon>Bacilli</taxon>
        <taxon>Bacillales</taxon>
        <taxon>Bacillaceae</taxon>
        <taxon>Caldalkalibacillus</taxon>
    </lineage>
</organism>
<dbReference type="Proteomes" id="UP001232445">
    <property type="component" value="Unassembled WGS sequence"/>
</dbReference>
<evidence type="ECO:0000313" key="4">
    <source>
        <dbReference type="EMBL" id="MDQ0337836.1"/>
    </source>
</evidence>